<comment type="subcellular location">
    <subcellularLocation>
        <location evidence="1">Cell projection</location>
    </subcellularLocation>
</comment>
<feature type="compositionally biased region" description="Low complexity" evidence="4">
    <location>
        <begin position="21"/>
        <end position="42"/>
    </location>
</feature>
<dbReference type="OrthoDB" id="10029564at2759"/>
<dbReference type="InterPro" id="IPR001478">
    <property type="entry name" value="PDZ"/>
</dbReference>
<evidence type="ECO:0000256" key="1">
    <source>
        <dbReference type="ARBA" id="ARBA00004316"/>
    </source>
</evidence>
<feature type="region of interest" description="Disordered" evidence="4">
    <location>
        <begin position="661"/>
        <end position="735"/>
    </location>
</feature>
<feature type="region of interest" description="Disordered" evidence="4">
    <location>
        <begin position="1"/>
        <end position="112"/>
    </location>
</feature>
<proteinExistence type="predicted"/>
<dbReference type="GO" id="GO:0042995">
    <property type="term" value="C:cell projection"/>
    <property type="evidence" value="ECO:0007669"/>
    <property type="project" value="UniProtKB-SubCell"/>
</dbReference>
<keyword evidence="7" id="KW-1185">Reference proteome</keyword>
<dbReference type="PANTHER" id="PTHR23116:SF29">
    <property type="entry name" value="PDZ DOMAIN-CONTAINING PROTEIN 7"/>
    <property type="match status" value="1"/>
</dbReference>
<sequence>MASAAPDAAVTADAGEGTEQTDTSTKLDSSTSTSDDTIKTSIPRIALIDEHERRRSLDSGSSARSSQSSENFFGSVLAHEPLTEEPVVAASARAASPPRESEAAARLAEENGDIEDTLQQILRDEQALKLKYQKLRELEEASSEWSLAEELKEAEQRESERTARAGDSGGGGSGGSGAESAGGSGSAGDSGGGVSIGGGGAGWTSSPDRPAVTKTDPVQAEQTERTWSGGSSEEDNVRPVASPARRHLGDRGAPPPIAGWDTLPETLIGDGEGDYITPDRDYVTPDRDYSTLERERDYSTLERDYSTLERMTPGSHDSLRRSRDGSYSPFSLLSTPCHSFLAGPVYAPTGDLPDLTQVGGADLKTPPQTKLGGELGRQTELDPDLEKKLEPGSEPEPLQEQQTREPLSERARETDRERRRERDRERERMREEPEMLGPGPGSTRGRPASIVEHPAWGQISDLDRALAFMEATGPTDCRPTSQRWTDIDDVLSVLEADSDQPPASHGPPRPLRPPHGPMRDSRIDADDDYRPAGGGRAGWGPPRPLAAPVADWTPARGRALGLVGYSAERGGLDPHRSVAKPEPPRPSRAVSVSAELNRRLRSLQRARAHSLLADAQLAAGGRISAVHQHIVQSTNELTIPGRSTPATVHSYHEMVIKQVIDSAPPTRGGRRASHPADADEPHWDEWSPHDEPPPPEPQPAPRQPPGGPHGIPAGYSDDPHSVPGALGSHDPSGMHYPSYVSARDFDSLARGVDTLDLSDTDLSAHESAADERALFPFSQRGRSAAHRSAFRPIRPEPLRPVPVSAAPRLIHHLPIASAGPAPAPPPPASHGEPNWDGCGRSSTLPRARPRQPAERGRRSKSERRRRKELRHSERRLRRARYGRSGVAGYRRLTLQRGRRDADFGFSVIGGPDSGLGVFVSRTEPEGLARSAGLRVGDELIIVNGYDVRRFPLQQVQQILSSSSVVDILIKTMGNGDNYVVSHTYTWCDAQGREVTPPPDLLHTSREGGHDRKVDFSLEMGESLGLTIRGGAEYGLGIFVTGVDANSPADQAGIQTTLPYSKMERTLA</sequence>
<feature type="region of interest" description="Disordered" evidence="4">
    <location>
        <begin position="773"/>
        <end position="799"/>
    </location>
</feature>
<dbReference type="SUPFAM" id="SSF50156">
    <property type="entry name" value="PDZ domain-like"/>
    <property type="match status" value="2"/>
</dbReference>
<dbReference type="EMBL" id="VIIS01001573">
    <property type="protein sequence ID" value="KAF0296269.1"/>
    <property type="molecule type" value="Genomic_DNA"/>
</dbReference>
<dbReference type="Proteomes" id="UP000440578">
    <property type="component" value="Unassembled WGS sequence"/>
</dbReference>
<feature type="compositionally biased region" description="Basic and acidic residues" evidence="4">
    <location>
        <begin position="149"/>
        <end position="164"/>
    </location>
</feature>
<dbReference type="CDD" id="cd00136">
    <property type="entry name" value="PDZ_canonical"/>
    <property type="match status" value="1"/>
</dbReference>
<feature type="compositionally biased region" description="Basic and acidic residues" evidence="4">
    <location>
        <begin position="402"/>
        <end position="433"/>
    </location>
</feature>
<feature type="region of interest" description="Disordered" evidence="4">
    <location>
        <begin position="815"/>
        <end position="877"/>
    </location>
</feature>
<feature type="compositionally biased region" description="Basic and acidic residues" evidence="4">
    <location>
        <begin position="377"/>
        <end position="391"/>
    </location>
</feature>
<dbReference type="Gene3D" id="2.30.42.10">
    <property type="match status" value="2"/>
</dbReference>
<evidence type="ECO:0000313" key="7">
    <source>
        <dbReference type="Proteomes" id="UP000440578"/>
    </source>
</evidence>
<feature type="compositionally biased region" description="Basic and acidic residues" evidence="4">
    <location>
        <begin position="47"/>
        <end position="57"/>
    </location>
</feature>
<evidence type="ECO:0000256" key="2">
    <source>
        <dbReference type="ARBA" id="ARBA00022737"/>
    </source>
</evidence>
<dbReference type="InterPro" id="IPR051844">
    <property type="entry name" value="USH2_Complex_Protein"/>
</dbReference>
<feature type="compositionally biased region" description="Basic and acidic residues" evidence="4">
    <location>
        <begin position="517"/>
        <end position="530"/>
    </location>
</feature>
<feature type="compositionally biased region" description="Pro residues" evidence="4">
    <location>
        <begin position="504"/>
        <end position="516"/>
    </location>
</feature>
<keyword evidence="3" id="KW-0966">Cell projection</keyword>
<evidence type="ECO:0000259" key="5">
    <source>
        <dbReference type="PROSITE" id="PS50106"/>
    </source>
</evidence>
<reference evidence="6 7" key="1">
    <citation type="submission" date="2019-07" db="EMBL/GenBank/DDBJ databases">
        <title>Draft genome assembly of a fouling barnacle, Amphibalanus amphitrite (Darwin, 1854): The first reference genome for Thecostraca.</title>
        <authorList>
            <person name="Kim W."/>
        </authorList>
    </citation>
    <scope>NUCLEOTIDE SEQUENCE [LARGE SCALE GENOMIC DNA]</scope>
    <source>
        <strain evidence="6">SNU_AA5</strain>
        <tissue evidence="6">Soma without cirri and trophi</tissue>
    </source>
</reference>
<keyword evidence="2" id="KW-0677">Repeat</keyword>
<dbReference type="Pfam" id="PF00595">
    <property type="entry name" value="PDZ"/>
    <property type="match status" value="1"/>
</dbReference>
<evidence type="ECO:0000313" key="6">
    <source>
        <dbReference type="EMBL" id="KAF0296269.1"/>
    </source>
</evidence>
<dbReference type="SMART" id="SM00228">
    <property type="entry name" value="PDZ"/>
    <property type="match status" value="1"/>
</dbReference>
<protein>
    <submittedName>
        <fullName evidence="6">Whirlin</fullName>
    </submittedName>
</protein>
<dbReference type="GO" id="GO:0005886">
    <property type="term" value="C:plasma membrane"/>
    <property type="evidence" value="ECO:0007669"/>
    <property type="project" value="TreeGrafter"/>
</dbReference>
<gene>
    <name evidence="6" type="primary">WHRN</name>
    <name evidence="6" type="ORF">FJT64_006198</name>
</gene>
<dbReference type="PANTHER" id="PTHR23116">
    <property type="entry name" value="PDZ DOMAIN CONTAINING WHIRLIN AND HARMONIN-RELATED"/>
    <property type="match status" value="1"/>
</dbReference>
<dbReference type="PROSITE" id="PS50106">
    <property type="entry name" value="PDZ"/>
    <property type="match status" value="1"/>
</dbReference>
<dbReference type="InterPro" id="IPR036034">
    <property type="entry name" value="PDZ_sf"/>
</dbReference>
<feature type="compositionally biased region" description="Basic residues" evidence="4">
    <location>
        <begin position="857"/>
        <end position="877"/>
    </location>
</feature>
<dbReference type="AlphaFoldDB" id="A0A6A4VTI8"/>
<evidence type="ECO:0000256" key="3">
    <source>
        <dbReference type="ARBA" id="ARBA00023273"/>
    </source>
</evidence>
<feature type="compositionally biased region" description="Low complexity" evidence="4">
    <location>
        <begin position="85"/>
        <end position="98"/>
    </location>
</feature>
<feature type="compositionally biased region" description="Polar residues" evidence="4">
    <location>
        <begin position="328"/>
        <end position="337"/>
    </location>
</feature>
<feature type="domain" description="PDZ" evidence="5">
    <location>
        <begin position="891"/>
        <end position="962"/>
    </location>
</feature>
<feature type="compositionally biased region" description="Gly residues" evidence="4">
    <location>
        <begin position="167"/>
        <end position="202"/>
    </location>
</feature>
<feature type="compositionally biased region" description="Low complexity" evidence="4">
    <location>
        <begin position="1"/>
        <end position="14"/>
    </location>
</feature>
<feature type="region of interest" description="Disordered" evidence="4">
    <location>
        <begin position="139"/>
        <end position="448"/>
    </location>
</feature>
<evidence type="ECO:0000256" key="4">
    <source>
        <dbReference type="SAM" id="MobiDB-lite"/>
    </source>
</evidence>
<feature type="compositionally biased region" description="Basic and acidic residues" evidence="4">
    <location>
        <begin position="674"/>
        <end position="692"/>
    </location>
</feature>
<comment type="caution">
    <text evidence="6">The sequence shown here is derived from an EMBL/GenBank/DDBJ whole genome shotgun (WGS) entry which is preliminary data.</text>
</comment>
<feature type="compositionally biased region" description="Pro residues" evidence="4">
    <location>
        <begin position="694"/>
        <end position="707"/>
    </location>
</feature>
<feature type="region of interest" description="Disordered" evidence="4">
    <location>
        <begin position="497"/>
        <end position="544"/>
    </location>
</feature>
<name>A0A6A4VTI8_AMPAM</name>
<accession>A0A6A4VTI8</accession>
<feature type="compositionally biased region" description="Low complexity" evidence="4">
    <location>
        <begin position="58"/>
        <end position="69"/>
    </location>
</feature>
<feature type="compositionally biased region" description="Basic and acidic residues" evidence="4">
    <location>
        <begin position="277"/>
        <end position="307"/>
    </location>
</feature>
<organism evidence="6 7">
    <name type="scientific">Amphibalanus amphitrite</name>
    <name type="common">Striped barnacle</name>
    <name type="synonym">Balanus amphitrite</name>
    <dbReference type="NCBI Taxonomy" id="1232801"/>
    <lineage>
        <taxon>Eukaryota</taxon>
        <taxon>Metazoa</taxon>
        <taxon>Ecdysozoa</taxon>
        <taxon>Arthropoda</taxon>
        <taxon>Crustacea</taxon>
        <taxon>Multicrustacea</taxon>
        <taxon>Cirripedia</taxon>
        <taxon>Thoracica</taxon>
        <taxon>Thoracicalcarea</taxon>
        <taxon>Balanomorpha</taxon>
        <taxon>Balanoidea</taxon>
        <taxon>Balanidae</taxon>
        <taxon>Amphibalaninae</taxon>
        <taxon>Amphibalanus</taxon>
    </lineage>
</organism>
<feature type="compositionally biased region" description="Basic and acidic residues" evidence="4">
    <location>
        <begin position="99"/>
        <end position="109"/>
    </location>
</feature>